<dbReference type="GO" id="GO:0016301">
    <property type="term" value="F:kinase activity"/>
    <property type="evidence" value="ECO:0007669"/>
    <property type="project" value="UniProtKB-KW"/>
</dbReference>
<dbReference type="PANTHER" id="PTHR41930:SF1">
    <property type="entry name" value="DEPHOSPHO-COA KINASE"/>
    <property type="match status" value="1"/>
</dbReference>
<dbReference type="eggNOG" id="arCOG01045">
    <property type="taxonomic scope" value="Archaea"/>
</dbReference>
<dbReference type="PANTHER" id="PTHR41930">
    <property type="entry name" value="UPF0200 PROTEIN MJ1399"/>
    <property type="match status" value="1"/>
</dbReference>
<gene>
    <name evidence="4" type="ordered locus">DKAM_0323</name>
</gene>
<dbReference type="RefSeq" id="WP_012607991.1">
    <property type="nucleotide sequence ID" value="NC_011766.1"/>
</dbReference>
<comment type="similarity">
    <text evidence="3">Belongs to the UPF0200 family.</text>
</comment>
<reference evidence="4 5" key="1">
    <citation type="journal article" date="2009" name="J. Bacteriol.">
        <title>Complete genome sequence of the anaerobic, protein-degrading hyperthermophilic crenarchaeon Desulfurococcus kamchatkensis.</title>
        <authorList>
            <person name="Ravin N.V."/>
            <person name="Mardanov A.V."/>
            <person name="Beletsky A.V."/>
            <person name="Kublanov I.V."/>
            <person name="Kolganova T.V."/>
            <person name="Lebedinsky A.V."/>
            <person name="Chernyh N.A."/>
            <person name="Bonch-Osmolovskaya E.A."/>
            <person name="Skryabin K.G."/>
        </authorList>
    </citation>
    <scope>NUCLEOTIDE SEQUENCE [LARGE SCALE GENOMIC DNA]</scope>
    <source>
        <strain evidence="5">DSM 18924 / JCM 16383 / VKM B-2413 / 1221n</strain>
    </source>
</reference>
<evidence type="ECO:0000313" key="4">
    <source>
        <dbReference type="EMBL" id="ACL10649.1"/>
    </source>
</evidence>
<dbReference type="STRING" id="490899.DKAM_0323"/>
<keyword evidence="1 3" id="KW-0547">Nucleotide-binding</keyword>
<dbReference type="Pfam" id="PF13207">
    <property type="entry name" value="AAA_17"/>
    <property type="match status" value="1"/>
</dbReference>
<dbReference type="SUPFAM" id="SSF52540">
    <property type="entry name" value="P-loop containing nucleoside triphosphate hydrolases"/>
    <property type="match status" value="1"/>
</dbReference>
<organism evidence="4 5">
    <name type="scientific">Desulfurococcus amylolyticus (strain DSM 18924 / JCM 16383 / VKM B-2413 / 1221n)</name>
    <name type="common">Desulfurococcus kamchatkensis</name>
    <dbReference type="NCBI Taxonomy" id="490899"/>
    <lineage>
        <taxon>Archaea</taxon>
        <taxon>Thermoproteota</taxon>
        <taxon>Thermoprotei</taxon>
        <taxon>Desulfurococcales</taxon>
        <taxon>Desulfurococcaceae</taxon>
        <taxon>Desulfurococcus</taxon>
    </lineage>
</organism>
<dbReference type="InterPro" id="IPR022970">
    <property type="entry name" value="NTP_hydrolase-rel"/>
</dbReference>
<protein>
    <recommendedName>
        <fullName evidence="3">UPF0200 protein DKAM_0323</fullName>
    </recommendedName>
</protein>
<accession>B8D3G8</accession>
<name>B8D3G8_DESA1</name>
<dbReference type="HAMAP" id="MF_01111">
    <property type="entry name" value="UPF0200"/>
    <property type="match status" value="1"/>
</dbReference>
<feature type="binding site" evidence="3">
    <location>
        <begin position="8"/>
        <end position="15"/>
    </location>
    <ligand>
        <name>ATP</name>
        <dbReference type="ChEBI" id="CHEBI:30616"/>
    </ligand>
</feature>
<dbReference type="EMBL" id="CP001140">
    <property type="protein sequence ID" value="ACL10649.1"/>
    <property type="molecule type" value="Genomic_DNA"/>
</dbReference>
<dbReference type="InterPro" id="IPR027417">
    <property type="entry name" value="P-loop_NTPase"/>
</dbReference>
<dbReference type="Gene3D" id="3.40.50.300">
    <property type="entry name" value="P-loop containing nucleotide triphosphate hydrolases"/>
    <property type="match status" value="1"/>
</dbReference>
<evidence type="ECO:0000256" key="3">
    <source>
        <dbReference type="HAMAP-Rule" id="MF_01111"/>
    </source>
</evidence>
<dbReference type="GO" id="GO:0005524">
    <property type="term" value="F:ATP binding"/>
    <property type="evidence" value="ECO:0007669"/>
    <property type="project" value="UniProtKB-UniRule"/>
</dbReference>
<sequence>MLFILIVGMPGSGKSVVVEVARGLGLPVYTMGDVVREETSKRYGIITPELMVSTSRDLRRECGDNIIAVKTIERIREKEGAVVIDGVRSLIEVNEFRRHGEVIIIAVHASPRTRFKRLLERKRPGDPASYSEFLKRDMTELEFGVGSVIALADYMIVNESSIEDAKKEAVRILREVVEKHG</sequence>
<evidence type="ECO:0000256" key="1">
    <source>
        <dbReference type="ARBA" id="ARBA00022741"/>
    </source>
</evidence>
<dbReference type="Proteomes" id="UP000006903">
    <property type="component" value="Chromosome"/>
</dbReference>
<evidence type="ECO:0000256" key="2">
    <source>
        <dbReference type="ARBA" id="ARBA00022840"/>
    </source>
</evidence>
<dbReference type="AlphaFoldDB" id="B8D3G8"/>
<keyword evidence="4" id="KW-0808">Transferase</keyword>
<proteinExistence type="inferred from homology"/>
<dbReference type="HOGENOM" id="CLU_096329_1_0_2"/>
<dbReference type="GeneID" id="7170590"/>
<keyword evidence="2 3" id="KW-0067">ATP-binding</keyword>
<dbReference type="KEGG" id="dka:DKAM_0323"/>
<keyword evidence="4" id="KW-0418">Kinase</keyword>
<evidence type="ECO:0000313" key="5">
    <source>
        <dbReference type="Proteomes" id="UP000006903"/>
    </source>
</evidence>